<dbReference type="PROSITE" id="PS50294">
    <property type="entry name" value="WD_REPEATS_REGION"/>
    <property type="match status" value="1"/>
</dbReference>
<evidence type="ECO:0000256" key="1">
    <source>
        <dbReference type="ARBA" id="ARBA00004604"/>
    </source>
</evidence>
<organism evidence="9 10">
    <name type="scientific">Mytilus edulis</name>
    <name type="common">Blue mussel</name>
    <dbReference type="NCBI Taxonomy" id="6550"/>
    <lineage>
        <taxon>Eukaryota</taxon>
        <taxon>Metazoa</taxon>
        <taxon>Spiralia</taxon>
        <taxon>Lophotrochozoa</taxon>
        <taxon>Mollusca</taxon>
        <taxon>Bivalvia</taxon>
        <taxon>Autobranchia</taxon>
        <taxon>Pteriomorphia</taxon>
        <taxon>Mytilida</taxon>
        <taxon>Mytiloidea</taxon>
        <taxon>Mytilidae</taxon>
        <taxon>Mytilinae</taxon>
        <taxon>Mytilus</taxon>
    </lineage>
</organism>
<keyword evidence="5" id="KW-0539">Nucleus</keyword>
<dbReference type="SMART" id="SM01033">
    <property type="entry name" value="BING4CT"/>
    <property type="match status" value="1"/>
</dbReference>
<dbReference type="SUPFAM" id="SSF50978">
    <property type="entry name" value="WD40 repeat-like"/>
    <property type="match status" value="1"/>
</dbReference>
<dbReference type="PANTHER" id="PTHR14085">
    <property type="entry name" value="WD-REPEAT PROTEIN BING4"/>
    <property type="match status" value="1"/>
</dbReference>
<dbReference type="InterPro" id="IPR001680">
    <property type="entry name" value="WD40_rpt"/>
</dbReference>
<evidence type="ECO:0000313" key="10">
    <source>
        <dbReference type="Proteomes" id="UP000683360"/>
    </source>
</evidence>
<reference evidence="9" key="1">
    <citation type="submission" date="2021-03" db="EMBL/GenBank/DDBJ databases">
        <authorList>
            <person name="Bekaert M."/>
        </authorList>
    </citation>
    <scope>NUCLEOTIDE SEQUENCE</scope>
</reference>
<dbReference type="OrthoDB" id="10251154at2759"/>
<evidence type="ECO:0000256" key="3">
    <source>
        <dbReference type="ARBA" id="ARBA00022574"/>
    </source>
</evidence>
<dbReference type="Proteomes" id="UP000683360">
    <property type="component" value="Unassembled WGS sequence"/>
</dbReference>
<name>A0A8S3SZT5_MYTED</name>
<feature type="compositionally biased region" description="Basic and acidic residues" evidence="7">
    <location>
        <begin position="512"/>
        <end position="545"/>
    </location>
</feature>
<sequence length="561" mass="64589">MEKIPEKVNKEKSKNKNASRYFQPHEEVYNINDKTLKKFKSAYWRKKQDGKTRKKNDEWAVKRLRKVDKFPGDAPVSKEKIKKYKRGSDMEATHARTNFHQSVFEQKEKKLQLAAKQAARSELLLQENSGFIEAESDEETTYISQHDIVKAVDINSASKYFELTLKDFGPYKIHYTRNGRFLLMGGAKGHVAAIDWQTKKLLCEMNVMETVQDVKWLHQETMFAVAQKQWTYIYDNQGIELHCLKALDCVLNLEFLPYHFLLASSNRKGYLSWLDVSIGQKVAGHSTGMGRLDIMCQNPYNATICLGHSGGTVTMWSPNVKEPLIKMLCHGGGVRSVTVDKKGRYMCTSGIDRTMKIWDLRTYKMLQSYKIGMGASHLAFSQKNTLAVSKGNIVEIYKDCCQETFCPFEDVLGVGHSNGFSSLIIPGSGEPNFDAMESNPYQTKKQRRQAEVKMLLDKVPYEMIHLDTGKIGQVDQKTMEDKIEESNKILFLKPKKIEYEPSYKMKGRSKGLKKEQRKKGVIEERKRDDIKEIMDLKQKEKEKNKTSVSSNNVLDRFKKKE</sequence>
<dbReference type="PROSITE" id="PS50082">
    <property type="entry name" value="WD_REPEATS_2"/>
    <property type="match status" value="1"/>
</dbReference>
<dbReference type="EMBL" id="CAJPWZ010001948">
    <property type="protein sequence ID" value="CAG2227036.1"/>
    <property type="molecule type" value="Genomic_DNA"/>
</dbReference>
<evidence type="ECO:0000256" key="6">
    <source>
        <dbReference type="PROSITE-ProRule" id="PRU00221"/>
    </source>
</evidence>
<dbReference type="InterPro" id="IPR012952">
    <property type="entry name" value="BING4_C_dom"/>
</dbReference>
<comment type="caution">
    <text evidence="9">The sequence shown here is derived from an EMBL/GenBank/DDBJ whole genome shotgun (WGS) entry which is preliminary data.</text>
</comment>
<evidence type="ECO:0000259" key="8">
    <source>
        <dbReference type="SMART" id="SM01033"/>
    </source>
</evidence>
<keyword evidence="10" id="KW-1185">Reference proteome</keyword>
<feature type="repeat" description="WD" evidence="6">
    <location>
        <begin position="327"/>
        <end position="368"/>
    </location>
</feature>
<accession>A0A8S3SZT5</accession>
<keyword evidence="2" id="KW-0698">rRNA processing</keyword>
<keyword evidence="3 6" id="KW-0853">WD repeat</keyword>
<keyword evidence="4" id="KW-0677">Repeat</keyword>
<feature type="domain" description="BING4 C-terminal" evidence="8">
    <location>
        <begin position="394"/>
        <end position="468"/>
    </location>
</feature>
<proteinExistence type="predicted"/>
<dbReference type="FunFam" id="2.130.10.10:FF:000378">
    <property type="entry name" value="U3 small nucleolar RNA-associated protein 7"/>
    <property type="match status" value="1"/>
</dbReference>
<dbReference type="InterPro" id="IPR015943">
    <property type="entry name" value="WD40/YVTN_repeat-like_dom_sf"/>
</dbReference>
<dbReference type="AlphaFoldDB" id="A0A8S3SZT5"/>
<dbReference type="GO" id="GO:0032040">
    <property type="term" value="C:small-subunit processome"/>
    <property type="evidence" value="ECO:0007669"/>
    <property type="project" value="TreeGrafter"/>
</dbReference>
<dbReference type="SMART" id="SM00320">
    <property type="entry name" value="WD40"/>
    <property type="match status" value="2"/>
</dbReference>
<protein>
    <submittedName>
        <fullName evidence="9">UTP7</fullName>
    </submittedName>
</protein>
<evidence type="ECO:0000256" key="2">
    <source>
        <dbReference type="ARBA" id="ARBA00022552"/>
    </source>
</evidence>
<dbReference type="Pfam" id="PF08149">
    <property type="entry name" value="BING4CT"/>
    <property type="match status" value="1"/>
</dbReference>
<comment type="subcellular location">
    <subcellularLocation>
        <location evidence="1">Nucleus</location>
        <location evidence="1">Nucleolus</location>
    </subcellularLocation>
</comment>
<feature type="region of interest" description="Disordered" evidence="7">
    <location>
        <begin position="1"/>
        <end position="21"/>
    </location>
</feature>
<dbReference type="Gene3D" id="2.130.10.10">
    <property type="entry name" value="YVTN repeat-like/Quinoprotein amine dehydrogenase"/>
    <property type="match status" value="1"/>
</dbReference>
<dbReference type="GO" id="GO:0030686">
    <property type="term" value="C:90S preribosome"/>
    <property type="evidence" value="ECO:0007669"/>
    <property type="project" value="TreeGrafter"/>
</dbReference>
<dbReference type="PANTHER" id="PTHR14085:SF3">
    <property type="entry name" value="WD REPEAT-CONTAINING PROTEIN 46"/>
    <property type="match status" value="1"/>
</dbReference>
<evidence type="ECO:0000256" key="4">
    <source>
        <dbReference type="ARBA" id="ARBA00022737"/>
    </source>
</evidence>
<evidence type="ECO:0000313" key="9">
    <source>
        <dbReference type="EMBL" id="CAG2227036.1"/>
    </source>
</evidence>
<dbReference type="InterPro" id="IPR019775">
    <property type="entry name" value="WD40_repeat_CS"/>
</dbReference>
<evidence type="ECO:0000256" key="5">
    <source>
        <dbReference type="ARBA" id="ARBA00023242"/>
    </source>
</evidence>
<dbReference type="InterPro" id="IPR040315">
    <property type="entry name" value="WDR46/Utp7"/>
</dbReference>
<dbReference type="PROSITE" id="PS00678">
    <property type="entry name" value="WD_REPEATS_1"/>
    <property type="match status" value="1"/>
</dbReference>
<evidence type="ECO:0000256" key="7">
    <source>
        <dbReference type="SAM" id="MobiDB-lite"/>
    </source>
</evidence>
<feature type="region of interest" description="Disordered" evidence="7">
    <location>
        <begin position="505"/>
        <end position="561"/>
    </location>
</feature>
<feature type="compositionally biased region" description="Basic and acidic residues" evidence="7">
    <location>
        <begin position="1"/>
        <end position="14"/>
    </location>
</feature>
<dbReference type="Pfam" id="PF00400">
    <property type="entry name" value="WD40"/>
    <property type="match status" value="1"/>
</dbReference>
<gene>
    <name evidence="9" type="ORF">MEDL_40025</name>
</gene>
<dbReference type="InterPro" id="IPR036322">
    <property type="entry name" value="WD40_repeat_dom_sf"/>
</dbReference>
<dbReference type="GO" id="GO:0000462">
    <property type="term" value="P:maturation of SSU-rRNA from tricistronic rRNA transcript (SSU-rRNA, 5.8S rRNA, LSU-rRNA)"/>
    <property type="evidence" value="ECO:0007669"/>
    <property type="project" value="TreeGrafter"/>
</dbReference>